<dbReference type="GO" id="GO:0006979">
    <property type="term" value="P:response to oxidative stress"/>
    <property type="evidence" value="ECO:0007669"/>
    <property type="project" value="UniProtKB-ARBA"/>
</dbReference>
<feature type="binding site" evidence="17">
    <location>
        <position position="1076"/>
    </location>
    <ligand>
        <name>ATP</name>
        <dbReference type="ChEBI" id="CHEBI:30616"/>
    </ligand>
</feature>
<evidence type="ECO:0000256" key="7">
    <source>
        <dbReference type="ARBA" id="ARBA00022737"/>
    </source>
</evidence>
<dbReference type="CDD" id="cd14066">
    <property type="entry name" value="STKc_IRAK"/>
    <property type="match status" value="2"/>
</dbReference>
<dbReference type="PANTHER" id="PTHR27002:SF1050">
    <property type="entry name" value="CYSTEINE-RICH RECEPTOR-LIKE PROTEIN KINASE 5"/>
    <property type="match status" value="1"/>
</dbReference>
<feature type="domain" description="Gnk2-homologous" evidence="20">
    <location>
        <begin position="845"/>
        <end position="953"/>
    </location>
</feature>
<dbReference type="PROSITE" id="PS50011">
    <property type="entry name" value="PROTEIN_KINASE_DOM"/>
    <property type="match status" value="2"/>
</dbReference>
<comment type="subcellular location">
    <subcellularLocation>
        <location evidence="1">Membrane</location>
        <topology evidence="1">Single-pass membrane protein</topology>
    </subcellularLocation>
</comment>
<keyword evidence="11 18" id="KW-1133">Transmembrane helix</keyword>
<dbReference type="Gene3D" id="3.30.200.20">
    <property type="entry name" value="Phosphorylase Kinase, domain 1"/>
    <property type="match status" value="2"/>
</dbReference>
<dbReference type="InterPro" id="IPR038408">
    <property type="entry name" value="GNK2_sf"/>
</dbReference>
<dbReference type="GeneID" id="108984510"/>
<dbReference type="RefSeq" id="XP_035544556.1">
    <property type="nucleotide sequence ID" value="XM_035688663.1"/>
</dbReference>
<dbReference type="InterPro" id="IPR017441">
    <property type="entry name" value="Protein_kinase_ATP_BS"/>
</dbReference>
<keyword evidence="21" id="KW-1185">Reference proteome</keyword>
<keyword evidence="2" id="KW-0723">Serine/threonine-protein kinase</keyword>
<protein>
    <submittedName>
        <fullName evidence="22">Uncharacterized protein LOC108984510</fullName>
    </submittedName>
</protein>
<dbReference type="GO" id="GO:0005886">
    <property type="term" value="C:plasma membrane"/>
    <property type="evidence" value="ECO:0000318"/>
    <property type="project" value="GO_Central"/>
</dbReference>
<accession>A0A6P9EB55</accession>
<dbReference type="InterPro" id="IPR011009">
    <property type="entry name" value="Kinase-like_dom_sf"/>
</dbReference>
<keyword evidence="3" id="KW-0597">Phosphoprotein</keyword>
<feature type="binding site" evidence="17">
    <location>
        <position position="379"/>
    </location>
    <ligand>
        <name>ATP</name>
        <dbReference type="ChEBI" id="CHEBI:30616"/>
    </ligand>
</feature>
<evidence type="ECO:0000313" key="21">
    <source>
        <dbReference type="Proteomes" id="UP000235220"/>
    </source>
</evidence>
<dbReference type="SUPFAM" id="SSF56112">
    <property type="entry name" value="Protein kinase-like (PK-like)"/>
    <property type="match status" value="2"/>
</dbReference>
<evidence type="ECO:0000256" key="17">
    <source>
        <dbReference type="PROSITE-ProRule" id="PRU10141"/>
    </source>
</evidence>
<organism evidence="21 22">
    <name type="scientific">Juglans regia</name>
    <name type="common">English walnut</name>
    <dbReference type="NCBI Taxonomy" id="51240"/>
    <lineage>
        <taxon>Eukaryota</taxon>
        <taxon>Viridiplantae</taxon>
        <taxon>Streptophyta</taxon>
        <taxon>Embryophyta</taxon>
        <taxon>Tracheophyta</taxon>
        <taxon>Spermatophyta</taxon>
        <taxon>Magnoliopsida</taxon>
        <taxon>eudicotyledons</taxon>
        <taxon>Gunneridae</taxon>
        <taxon>Pentapetalae</taxon>
        <taxon>rosids</taxon>
        <taxon>fabids</taxon>
        <taxon>Fagales</taxon>
        <taxon>Juglandaceae</taxon>
        <taxon>Juglans</taxon>
    </lineage>
</organism>
<evidence type="ECO:0000256" key="1">
    <source>
        <dbReference type="ARBA" id="ARBA00004167"/>
    </source>
</evidence>
<evidence type="ECO:0000256" key="3">
    <source>
        <dbReference type="ARBA" id="ARBA00022553"/>
    </source>
</evidence>
<keyword evidence="13" id="KW-0675">Receptor</keyword>
<comment type="catalytic activity">
    <reaction evidence="15">
        <text>L-seryl-[protein] + ATP = O-phospho-L-seryl-[protein] + ADP + H(+)</text>
        <dbReference type="Rhea" id="RHEA:17989"/>
        <dbReference type="Rhea" id="RHEA-COMP:9863"/>
        <dbReference type="Rhea" id="RHEA-COMP:11604"/>
        <dbReference type="ChEBI" id="CHEBI:15378"/>
        <dbReference type="ChEBI" id="CHEBI:29999"/>
        <dbReference type="ChEBI" id="CHEBI:30616"/>
        <dbReference type="ChEBI" id="CHEBI:83421"/>
        <dbReference type="ChEBI" id="CHEBI:456216"/>
    </reaction>
</comment>
<keyword evidence="9" id="KW-0418">Kinase</keyword>
<reference evidence="22" key="1">
    <citation type="submission" date="2025-08" db="UniProtKB">
        <authorList>
            <consortium name="RefSeq"/>
        </authorList>
    </citation>
    <scope>IDENTIFICATION</scope>
    <source>
        <tissue evidence="22">Leaves</tissue>
    </source>
</reference>
<evidence type="ECO:0000256" key="14">
    <source>
        <dbReference type="ARBA" id="ARBA00023180"/>
    </source>
</evidence>
<feature type="domain" description="Protein kinase" evidence="19">
    <location>
        <begin position="1048"/>
        <end position="1323"/>
    </location>
</feature>
<feature type="domain" description="Protein kinase" evidence="19">
    <location>
        <begin position="351"/>
        <end position="626"/>
    </location>
</feature>
<evidence type="ECO:0000256" key="9">
    <source>
        <dbReference type="ARBA" id="ARBA00022777"/>
    </source>
</evidence>
<keyword evidence="5 18" id="KW-0812">Transmembrane</keyword>
<evidence type="ECO:0000259" key="20">
    <source>
        <dbReference type="PROSITE" id="PS51473"/>
    </source>
</evidence>
<evidence type="ECO:0000259" key="19">
    <source>
        <dbReference type="PROSITE" id="PS50011"/>
    </source>
</evidence>
<dbReference type="KEGG" id="jre:108984510"/>
<feature type="transmembrane region" description="Helical" evidence="18">
    <location>
        <begin position="285"/>
        <end position="308"/>
    </location>
</feature>
<dbReference type="FunFam" id="3.30.430.20:FF:000003">
    <property type="entry name" value="Cysteine-rich RLK (RECEPTOR-like protein kinase) 10"/>
    <property type="match status" value="1"/>
</dbReference>
<evidence type="ECO:0000256" key="16">
    <source>
        <dbReference type="ARBA" id="ARBA00047951"/>
    </source>
</evidence>
<feature type="domain" description="Gnk2-homologous" evidence="20">
    <location>
        <begin position="150"/>
        <end position="258"/>
    </location>
</feature>
<dbReference type="PANTHER" id="PTHR27002">
    <property type="entry name" value="RECEPTOR-LIKE SERINE/THREONINE-PROTEIN KINASE SD1-8"/>
    <property type="match status" value="1"/>
</dbReference>
<dbReference type="OrthoDB" id="688481at2759"/>
<dbReference type="SMART" id="SM00220">
    <property type="entry name" value="S_TKc"/>
    <property type="match status" value="2"/>
</dbReference>
<evidence type="ECO:0000256" key="5">
    <source>
        <dbReference type="ARBA" id="ARBA00022692"/>
    </source>
</evidence>
<comment type="catalytic activity">
    <reaction evidence="16">
        <text>L-threonyl-[protein] + ATP = O-phospho-L-threonyl-[protein] + ADP + H(+)</text>
        <dbReference type="Rhea" id="RHEA:46608"/>
        <dbReference type="Rhea" id="RHEA-COMP:11060"/>
        <dbReference type="Rhea" id="RHEA-COMP:11605"/>
        <dbReference type="ChEBI" id="CHEBI:15378"/>
        <dbReference type="ChEBI" id="CHEBI:30013"/>
        <dbReference type="ChEBI" id="CHEBI:30616"/>
        <dbReference type="ChEBI" id="CHEBI:61977"/>
        <dbReference type="ChEBI" id="CHEBI:456216"/>
    </reaction>
</comment>
<dbReference type="GO" id="GO:0004674">
    <property type="term" value="F:protein serine/threonine kinase activity"/>
    <property type="evidence" value="ECO:0000318"/>
    <property type="project" value="GO_Central"/>
</dbReference>
<evidence type="ECO:0000256" key="8">
    <source>
        <dbReference type="ARBA" id="ARBA00022741"/>
    </source>
</evidence>
<feature type="domain" description="Gnk2-homologous" evidence="20">
    <location>
        <begin position="734"/>
        <end position="839"/>
    </location>
</feature>
<dbReference type="CDD" id="cd23509">
    <property type="entry name" value="Gnk2-like"/>
    <property type="match status" value="4"/>
</dbReference>
<evidence type="ECO:0000256" key="13">
    <source>
        <dbReference type="ARBA" id="ARBA00023170"/>
    </source>
</evidence>
<keyword evidence="14" id="KW-0325">Glycoprotein</keyword>
<keyword evidence="8 17" id="KW-0547">Nucleotide-binding</keyword>
<dbReference type="InterPro" id="IPR000719">
    <property type="entry name" value="Prot_kinase_dom"/>
</dbReference>
<dbReference type="InParanoid" id="A0A6P9EB55"/>
<feature type="domain" description="Gnk2-homologous" evidence="20">
    <location>
        <begin position="39"/>
        <end position="144"/>
    </location>
</feature>
<evidence type="ECO:0000256" key="6">
    <source>
        <dbReference type="ARBA" id="ARBA00022729"/>
    </source>
</evidence>
<evidence type="ECO:0000313" key="22">
    <source>
        <dbReference type="RefSeq" id="XP_035544556.1"/>
    </source>
</evidence>
<proteinExistence type="predicted"/>
<dbReference type="GO" id="GO:0042742">
    <property type="term" value="P:defense response to bacterium"/>
    <property type="evidence" value="ECO:0000318"/>
    <property type="project" value="GO_Central"/>
</dbReference>
<dbReference type="GO" id="GO:0007165">
    <property type="term" value="P:signal transduction"/>
    <property type="evidence" value="ECO:0000318"/>
    <property type="project" value="GO_Central"/>
</dbReference>
<evidence type="ECO:0000256" key="18">
    <source>
        <dbReference type="SAM" id="Phobius"/>
    </source>
</evidence>
<dbReference type="Gene3D" id="3.30.430.20">
    <property type="entry name" value="Gnk2 domain, C-X8-C-X2-C motif"/>
    <property type="match status" value="4"/>
</dbReference>
<dbReference type="GO" id="GO:0009626">
    <property type="term" value="P:plant-type hypersensitive response"/>
    <property type="evidence" value="ECO:0000318"/>
    <property type="project" value="GO_Central"/>
</dbReference>
<dbReference type="InterPro" id="IPR008271">
    <property type="entry name" value="Ser/Thr_kinase_AS"/>
</dbReference>
<evidence type="ECO:0000256" key="10">
    <source>
        <dbReference type="ARBA" id="ARBA00022840"/>
    </source>
</evidence>
<dbReference type="PROSITE" id="PS51473">
    <property type="entry name" value="GNK2"/>
    <property type="match status" value="4"/>
</dbReference>
<gene>
    <name evidence="22" type="primary">LOC108984510</name>
</gene>
<evidence type="ECO:0000256" key="4">
    <source>
        <dbReference type="ARBA" id="ARBA00022679"/>
    </source>
</evidence>
<dbReference type="Gene3D" id="1.10.510.10">
    <property type="entry name" value="Transferase(Phosphotransferase) domain 1"/>
    <property type="match status" value="2"/>
</dbReference>
<dbReference type="Pfam" id="PF01657">
    <property type="entry name" value="Stress-antifung"/>
    <property type="match status" value="4"/>
</dbReference>
<evidence type="ECO:0000256" key="15">
    <source>
        <dbReference type="ARBA" id="ARBA00047558"/>
    </source>
</evidence>
<dbReference type="Pfam" id="PF07714">
    <property type="entry name" value="PK_Tyr_Ser-Thr"/>
    <property type="match status" value="2"/>
</dbReference>
<keyword evidence="7" id="KW-0677">Repeat</keyword>
<dbReference type="GO" id="GO:0005524">
    <property type="term" value="F:ATP binding"/>
    <property type="evidence" value="ECO:0007669"/>
    <property type="project" value="UniProtKB-UniRule"/>
</dbReference>
<keyword evidence="10 17" id="KW-0067">ATP-binding</keyword>
<dbReference type="FunFam" id="1.10.510.10:FF:000129">
    <property type="entry name" value="cysteine-rich receptor-like protein kinase 10"/>
    <property type="match status" value="2"/>
</dbReference>
<evidence type="ECO:0000256" key="12">
    <source>
        <dbReference type="ARBA" id="ARBA00023136"/>
    </source>
</evidence>
<dbReference type="PROSITE" id="PS00108">
    <property type="entry name" value="PROTEIN_KINASE_ST"/>
    <property type="match status" value="2"/>
</dbReference>
<keyword evidence="6" id="KW-0732">Signal</keyword>
<dbReference type="PROSITE" id="PS00107">
    <property type="entry name" value="PROTEIN_KINASE_ATP"/>
    <property type="match status" value="2"/>
</dbReference>
<dbReference type="InterPro" id="IPR001245">
    <property type="entry name" value="Ser-Thr/Tyr_kinase_cat_dom"/>
</dbReference>
<evidence type="ECO:0000256" key="2">
    <source>
        <dbReference type="ARBA" id="ARBA00022527"/>
    </source>
</evidence>
<dbReference type="FunFam" id="3.30.430.20:FF:000013">
    <property type="entry name" value="Cysteine-rich RLK (RECEPTOR-like protein kinase) 23"/>
    <property type="match status" value="1"/>
</dbReference>
<name>A0A6P9EB55_JUGRE</name>
<feature type="transmembrane region" description="Helical" evidence="18">
    <location>
        <begin position="12"/>
        <end position="30"/>
    </location>
</feature>
<keyword evidence="4" id="KW-0808">Transferase</keyword>
<sequence length="1374" mass="151346">MFLGFLQLRSPSFNFCVSVFVFISLPISFVSQTITEAAATYMHHDCLNAITTPDTTYRFNLNHLLAYLSSNATRTTGFYNATASSGTSEDTVYGMFLCRGDLPADACHDCVSGATKDLVQRCPEKQGAVGYYEECTLRYSSRYIFSSSAVDPSSFISGNKSISEATRLGELLRATFSELASGISDLGPGAKKFGTKETRFTASRTVYTLVQCTPDLTGFDCNRCLRIAMSYLPDCCGGKESASVLFPSCTVRYDVHPFYLSVNASGARPTPLVPPPPGKSRISSLTIIAIVASISVSVVLFAIGYCFLSKRAKTKYIQEENGKESGAPDNITTVDSLQFSFATIEAATEGFSANNKLGEGGFGAVYVGTLTNGQRIAVKRLSKSSKQGGDEFKTEVVLVAKLQHRNLARLVGFCLEGEEKILVYEFVPNKSLDYFLYDPERQGQLDWSRRYKIIVGIARGILYLHEDSRLRIIHRDLKASNILLDGDMNPKISDFGMAKIFGVDQTQGKTRRIAGTFGYMSPEYAMHGKFSVKSDMYSFGVLILEILSGKKISSFSQSDGAGHLLSYAWKHWRDGTPLELLDPSLGDSYSINEVTRCLHFGLLCVQDDPADRPTIASVVLMLNSYSVALPSPNQPAYWLHSRTEQKLPLKEPEVDQSTSKSISCTVNRVSVTELYPRYLDLRLREDQGASEAFVMLLGLKLPSASSSSNFCASLFVFISLFISCVSPPRTEAAATYMRHFCLDDITNPNSTYRSNLNHLLAYLSSNATRTTGFYNATASSGTSEDTVYGIFLCRGDLPAEACRDCAAGATKDLVQRCPEEEGAVGYYEECMLRYSSRYIFSSLAPDRNDFTSGNKNISDAIRFGELLRATFSELATGISDLGLGAKKFGTKEARFTSSQTVYTLVQCTPDLTGSDCNRCLQIAMSYLPGCCSGKESASALFPSCTVRYNVHPFYLTVNTSGARPNPLVPPPPGKSRSSSLTIIIIVASISVSTALFLMGYCFLRKRARTKYNAMQAENSKKSGTTDDISTLESLQFNFATIEAATEGFSVNNKLGEGGFGAVYKGTLTNGQQIAVKRLSKRSSQGGDEFKNEVVLVAKLQHRNLARLVGFCLEGEEKILVYEFVPNKSLDYFLYDPERQGQLDWSRRYKIIVGIARGILYLHEDSRLRIIHRDLKSSNILLDGDMKPKISDFGIAKIFGVDQTQGKTRRIAGTFGYMSPEYAMHGKFSVKSDVYSFGVLILEILSGKKISSFSQSDGSGHLLSYAWKHWWDGTPLVLLDPSLGDSYSINEVIRCLHFGLLCVQDDPADRPTIASVVLMLNSYSVALPSPKQPAYWLHSRTEQKLPLKEPEVDQSTSKSMSCTINEVSVTELYPR</sequence>
<feature type="transmembrane region" description="Helical" evidence="18">
    <location>
        <begin position="980"/>
        <end position="1003"/>
    </location>
</feature>
<dbReference type="Proteomes" id="UP000235220">
    <property type="component" value="Chromosome 3"/>
</dbReference>
<keyword evidence="12 18" id="KW-0472">Membrane</keyword>
<dbReference type="InterPro" id="IPR002902">
    <property type="entry name" value="GNK2"/>
</dbReference>
<dbReference type="FunFam" id="3.30.200.20:FF:000142">
    <property type="entry name" value="Cysteine-rich receptor-like protein kinase 10"/>
    <property type="match status" value="2"/>
</dbReference>
<evidence type="ECO:0000256" key="11">
    <source>
        <dbReference type="ARBA" id="ARBA00022989"/>
    </source>
</evidence>